<proteinExistence type="predicted"/>
<evidence type="ECO:0000256" key="1">
    <source>
        <dbReference type="ARBA" id="ARBA00022679"/>
    </source>
</evidence>
<dbReference type="Pfam" id="PF12804">
    <property type="entry name" value="NTP_transf_3"/>
    <property type="match status" value="1"/>
</dbReference>
<organism evidence="3 4">
    <name type="scientific">Helcobacillus massiliensis</name>
    <dbReference type="NCBI Taxonomy" id="521392"/>
    <lineage>
        <taxon>Bacteria</taxon>
        <taxon>Bacillati</taxon>
        <taxon>Actinomycetota</taxon>
        <taxon>Actinomycetes</taxon>
        <taxon>Micrococcales</taxon>
        <taxon>Dermabacteraceae</taxon>
        <taxon>Helcobacillus</taxon>
    </lineage>
</organism>
<dbReference type="GO" id="GO:0016779">
    <property type="term" value="F:nucleotidyltransferase activity"/>
    <property type="evidence" value="ECO:0007669"/>
    <property type="project" value="TreeGrafter"/>
</dbReference>
<name>A0A839QVZ7_9MICO</name>
<evidence type="ECO:0000313" key="4">
    <source>
        <dbReference type="Proteomes" id="UP000568050"/>
    </source>
</evidence>
<dbReference type="Gene3D" id="3.90.550.10">
    <property type="entry name" value="Spore Coat Polysaccharide Biosynthesis Protein SpsA, Chain A"/>
    <property type="match status" value="1"/>
</dbReference>
<dbReference type="RefSeq" id="WP_183375769.1">
    <property type="nucleotide sequence ID" value="NZ_CBCSFZ010000001.1"/>
</dbReference>
<evidence type="ECO:0000259" key="2">
    <source>
        <dbReference type="Pfam" id="PF12804"/>
    </source>
</evidence>
<dbReference type="InterPro" id="IPR029044">
    <property type="entry name" value="Nucleotide-diphossugar_trans"/>
</dbReference>
<gene>
    <name evidence="3" type="ORF">FHX50_001302</name>
</gene>
<sequence>MVSRAAIIIAGGQGSRLGGVDKPQLSINGLSMRARVAGAAIAALGLPCRIVVVGAEGSDLRAAPFTIDGVETIRTLEEPRFSGPVAGLAAAVDELSDLGGEVDVLVLGGDMPTLSAELLQHVLGEGADGSAPADSTAVRGIEDSSGHLQFLCAAWPLGVLRTTLNEVRGNGGDWMGLSLRRLYGQLAPARLTIRPALDGVDDAVSDVDTAEDLQRARIAVERTTP</sequence>
<keyword evidence="4" id="KW-1185">Reference proteome</keyword>
<keyword evidence="1" id="KW-0808">Transferase</keyword>
<dbReference type="AlphaFoldDB" id="A0A839QVZ7"/>
<evidence type="ECO:0000313" key="3">
    <source>
        <dbReference type="EMBL" id="MBB3023019.1"/>
    </source>
</evidence>
<protein>
    <submittedName>
        <fullName evidence="3">Molybdopterin-guanine dinucleotide biosynthesis protein A</fullName>
    </submittedName>
</protein>
<dbReference type="EMBL" id="JACHWP010000002">
    <property type="protein sequence ID" value="MBB3023019.1"/>
    <property type="molecule type" value="Genomic_DNA"/>
</dbReference>
<comment type="caution">
    <text evidence="3">The sequence shown here is derived from an EMBL/GenBank/DDBJ whole genome shotgun (WGS) entry which is preliminary data.</text>
</comment>
<reference evidence="3 4" key="1">
    <citation type="submission" date="2020-08" db="EMBL/GenBank/DDBJ databases">
        <title>Sequencing the genomes of 1000 actinobacteria strains.</title>
        <authorList>
            <person name="Klenk H.-P."/>
        </authorList>
    </citation>
    <scope>NUCLEOTIDE SEQUENCE [LARGE SCALE GENOMIC DNA]</scope>
    <source>
        <strain evidence="3 4">DSM 23040</strain>
    </source>
</reference>
<dbReference type="SUPFAM" id="SSF53448">
    <property type="entry name" value="Nucleotide-diphospho-sugar transferases"/>
    <property type="match status" value="1"/>
</dbReference>
<dbReference type="PANTHER" id="PTHR19136:SF81">
    <property type="entry name" value="MOLYBDENUM COFACTOR GUANYLYLTRANSFERASE"/>
    <property type="match status" value="1"/>
</dbReference>
<feature type="domain" description="MobA-like NTP transferase" evidence="2">
    <location>
        <begin position="6"/>
        <end position="138"/>
    </location>
</feature>
<accession>A0A839QVZ7</accession>
<dbReference type="PANTHER" id="PTHR19136">
    <property type="entry name" value="MOLYBDENUM COFACTOR GUANYLYLTRANSFERASE"/>
    <property type="match status" value="1"/>
</dbReference>
<dbReference type="Proteomes" id="UP000568050">
    <property type="component" value="Unassembled WGS sequence"/>
</dbReference>
<dbReference type="InterPro" id="IPR025877">
    <property type="entry name" value="MobA-like_NTP_Trfase"/>
</dbReference>